<evidence type="ECO:0000256" key="9">
    <source>
        <dbReference type="SAM" id="Coils"/>
    </source>
</evidence>
<feature type="domain" description="AprE-like beta-barrel" evidence="10">
    <location>
        <begin position="346"/>
        <end position="434"/>
    </location>
</feature>
<keyword evidence="9" id="KW-0175">Coiled coil</keyword>
<dbReference type="Gene3D" id="2.40.30.170">
    <property type="match status" value="1"/>
</dbReference>
<keyword evidence="8" id="KW-0472">Membrane</keyword>
<evidence type="ECO:0000313" key="12">
    <source>
        <dbReference type="Proteomes" id="UP000505210"/>
    </source>
</evidence>
<evidence type="ECO:0000259" key="10">
    <source>
        <dbReference type="Pfam" id="PF26002"/>
    </source>
</evidence>
<evidence type="ECO:0000256" key="4">
    <source>
        <dbReference type="ARBA" id="ARBA00022475"/>
    </source>
</evidence>
<dbReference type="InterPro" id="IPR010129">
    <property type="entry name" value="T1SS_HlyD"/>
</dbReference>
<dbReference type="GO" id="GO:0005886">
    <property type="term" value="C:plasma membrane"/>
    <property type="evidence" value="ECO:0007669"/>
    <property type="project" value="UniProtKB-SubCell"/>
</dbReference>
<dbReference type="GO" id="GO:0015031">
    <property type="term" value="P:protein transport"/>
    <property type="evidence" value="ECO:0007669"/>
    <property type="project" value="InterPro"/>
</dbReference>
<gene>
    <name evidence="11" type="ORF">HPC62_18135</name>
</gene>
<dbReference type="KEGG" id="theu:HPC62_18135"/>
<evidence type="ECO:0000256" key="3">
    <source>
        <dbReference type="ARBA" id="ARBA00022448"/>
    </source>
</evidence>
<keyword evidence="12" id="KW-1185">Reference proteome</keyword>
<evidence type="ECO:0000256" key="2">
    <source>
        <dbReference type="ARBA" id="ARBA00009477"/>
    </source>
</evidence>
<feature type="coiled-coil region" evidence="9">
    <location>
        <begin position="166"/>
        <end position="304"/>
    </location>
</feature>
<dbReference type="RefSeq" id="WP_172357911.1">
    <property type="nucleotide sequence ID" value="NZ_CP053661.1"/>
</dbReference>
<comment type="similarity">
    <text evidence="2">Belongs to the membrane fusion protein (MFP) (TC 8.A.1) family.</text>
</comment>
<dbReference type="EMBL" id="CP053661">
    <property type="protein sequence ID" value="QKD83857.1"/>
    <property type="molecule type" value="Genomic_DNA"/>
</dbReference>
<evidence type="ECO:0000256" key="1">
    <source>
        <dbReference type="ARBA" id="ARBA00004377"/>
    </source>
</evidence>
<dbReference type="Proteomes" id="UP000505210">
    <property type="component" value="Chromosome"/>
</dbReference>
<dbReference type="Pfam" id="PF26002">
    <property type="entry name" value="Beta-barrel_AprE"/>
    <property type="match status" value="1"/>
</dbReference>
<dbReference type="InterPro" id="IPR050739">
    <property type="entry name" value="MFP"/>
</dbReference>
<proteinExistence type="inferred from homology"/>
<comment type="subcellular location">
    <subcellularLocation>
        <location evidence="1">Cell inner membrane</location>
        <topology evidence="1">Single-pass membrane protein</topology>
    </subcellularLocation>
</comment>
<keyword evidence="4" id="KW-1003">Cell membrane</keyword>
<keyword evidence="6" id="KW-0812">Transmembrane</keyword>
<dbReference type="Gene3D" id="2.40.50.100">
    <property type="match status" value="1"/>
</dbReference>
<organism evidence="11 12">
    <name type="scientific">Thermoleptolyngbya sichuanensis A183</name>
    <dbReference type="NCBI Taxonomy" id="2737172"/>
    <lineage>
        <taxon>Bacteria</taxon>
        <taxon>Bacillati</taxon>
        <taxon>Cyanobacteriota</taxon>
        <taxon>Cyanophyceae</taxon>
        <taxon>Oculatellales</taxon>
        <taxon>Oculatellaceae</taxon>
        <taxon>Thermoleptolyngbya</taxon>
        <taxon>Thermoleptolyngbya sichuanensis</taxon>
    </lineage>
</organism>
<dbReference type="PRINTS" id="PR01490">
    <property type="entry name" value="RTXTOXIND"/>
</dbReference>
<keyword evidence="3" id="KW-0813">Transport</keyword>
<evidence type="ECO:0000256" key="5">
    <source>
        <dbReference type="ARBA" id="ARBA00022519"/>
    </source>
</evidence>
<evidence type="ECO:0000256" key="6">
    <source>
        <dbReference type="ARBA" id="ARBA00022692"/>
    </source>
</evidence>
<dbReference type="PANTHER" id="PTHR30386">
    <property type="entry name" value="MEMBRANE FUSION SUBUNIT OF EMRAB-TOLC MULTIDRUG EFFLUX PUMP"/>
    <property type="match status" value="1"/>
</dbReference>
<evidence type="ECO:0000313" key="11">
    <source>
        <dbReference type="EMBL" id="QKD83857.1"/>
    </source>
</evidence>
<keyword evidence="5" id="KW-0997">Cell inner membrane</keyword>
<name>A0A6M8BG58_9CYAN</name>
<protein>
    <submittedName>
        <fullName evidence="11">HlyD family type I secretion periplasmic adaptor subunit</fullName>
    </submittedName>
</protein>
<keyword evidence="7" id="KW-1133">Transmembrane helix</keyword>
<dbReference type="InterPro" id="IPR058982">
    <property type="entry name" value="Beta-barrel_AprE"/>
</dbReference>
<dbReference type="NCBIfam" id="TIGR01843">
    <property type="entry name" value="type_I_hlyD"/>
    <property type="match status" value="1"/>
</dbReference>
<evidence type="ECO:0000256" key="7">
    <source>
        <dbReference type="ARBA" id="ARBA00022989"/>
    </source>
</evidence>
<evidence type="ECO:0000256" key="8">
    <source>
        <dbReference type="ARBA" id="ARBA00023136"/>
    </source>
</evidence>
<sequence>MIQPISPAQARQARQQFATPEDYLSYELGKAVQELPPLYTRLLAGTLSALVLGAIAWAHFSKVDEVATAQGALIPAQQIRPIQALQGGKIENILVKEGDRVERGDVLLEQSTEVSQAEIDRLREAATLIRQDIARLEAERTGQAQTGVALQDQLLAARRREFEGRRAAAEAEAQGQQAAIAESRARLARLQENLSSARASLANAEERERSLRPLVEPGTGAVPRFDYLEAKDRLTQAQDQIASLQQEIVAQTQAIRRAEEAYRSARQAADRLSSERQSEILAQLNQRREELATVEGQLAQATRAQEQDTVRAPVTGTVYNLQVTLAEGTVQPGKELMSILPEDSELLLEVQILNRDIGFIAPGMRAKVKLATFPYQEFGTIEGEVVQISPNATIDRELGPVFPATIRLSRTQVAVYGQLVDLTPGMAGVAEIVTRQRTILTFLIEPITRRFDEAFQTR</sequence>
<accession>A0A6M8BG58</accession>
<dbReference type="PANTHER" id="PTHR30386:SF27">
    <property type="entry name" value="MEMBRANE FUSION PROTEIN (MFP) FAMILY PROTEIN"/>
    <property type="match status" value="1"/>
</dbReference>
<reference evidence="11 12" key="1">
    <citation type="submission" date="2020-05" db="EMBL/GenBank/DDBJ databases">
        <title>Complete genome sequence of of a novel Thermoleptolyngbya strain isolated from hot springs of Ganzi, Sichuan China.</title>
        <authorList>
            <person name="Tang J."/>
            <person name="Daroch M."/>
            <person name="Li L."/>
            <person name="Waleron K."/>
            <person name="Waleron M."/>
            <person name="Waleron M."/>
        </authorList>
    </citation>
    <scope>NUCLEOTIDE SEQUENCE [LARGE SCALE GENOMIC DNA]</scope>
    <source>
        <strain evidence="11 12">PKUAC-SCTA183</strain>
    </source>
</reference>
<dbReference type="AlphaFoldDB" id="A0A6M8BG58"/>